<comment type="caution">
    <text evidence="1">The sequence shown here is derived from an EMBL/GenBank/DDBJ whole genome shotgun (WGS) entry which is preliminary data.</text>
</comment>
<dbReference type="RefSeq" id="WP_268601240.1">
    <property type="nucleotide sequence ID" value="NZ_JAMDLV010000021.1"/>
</dbReference>
<reference evidence="1 2" key="1">
    <citation type="submission" date="2022-05" db="EMBL/GenBank/DDBJ databases">
        <title>Genome Sequencing of Bee-Associated Microbes.</title>
        <authorList>
            <person name="Dunlap C."/>
        </authorList>
    </citation>
    <scope>NUCLEOTIDE SEQUENCE [LARGE SCALE GENOMIC DNA]</scope>
    <source>
        <strain evidence="1 2">NRRL NRS-1438</strain>
    </source>
</reference>
<protein>
    <submittedName>
        <fullName evidence="1">Uncharacterized protein</fullName>
    </submittedName>
</protein>
<dbReference type="EMBL" id="JAMDLW010000022">
    <property type="protein sequence ID" value="MCY9521272.1"/>
    <property type="molecule type" value="Genomic_DNA"/>
</dbReference>
<evidence type="ECO:0000313" key="2">
    <source>
        <dbReference type="Proteomes" id="UP001207626"/>
    </source>
</evidence>
<name>A0ABT4DV98_9BACL</name>
<organism evidence="1 2">
    <name type="scientific">Paenibacillus apiarius</name>
    <dbReference type="NCBI Taxonomy" id="46240"/>
    <lineage>
        <taxon>Bacteria</taxon>
        <taxon>Bacillati</taxon>
        <taxon>Bacillota</taxon>
        <taxon>Bacilli</taxon>
        <taxon>Bacillales</taxon>
        <taxon>Paenibacillaceae</taxon>
        <taxon>Paenibacillus</taxon>
    </lineage>
</organism>
<keyword evidence="2" id="KW-1185">Reference proteome</keyword>
<proteinExistence type="predicted"/>
<dbReference type="Proteomes" id="UP001207626">
    <property type="component" value="Unassembled WGS sequence"/>
</dbReference>
<sequence>MLLIDHLPEPLRPFDFDHSLIPALAGVRRAAKELGVEIPIDITYPHPNGLILFNPPVPANLRTLARLPAAWLRLKGWMNYDPLQEWLKVEQPYLRL</sequence>
<gene>
    <name evidence="1" type="ORF">M5X09_16620</name>
</gene>
<accession>A0ABT4DV98</accession>
<evidence type="ECO:0000313" key="1">
    <source>
        <dbReference type="EMBL" id="MCY9521272.1"/>
    </source>
</evidence>